<keyword evidence="1" id="KW-0472">Membrane</keyword>
<sequence>MGRRAYVGNPKLCGAPLRSCYASMAIFGSKGARKLWLVLLLSAGVAIVILALIFWLVYLHKGSKSLWKMDYFIGFQRFRANDVLRSFDSNHSMDELPPLPISVCNVMLSIGITVLVKTIQWEPKRMKVASKFTTQMGNAMDRNLIRLLVFCYNKHMAYMFDDYLPNGNLAEKVRIPRN</sequence>
<feature type="transmembrane region" description="Helical" evidence="1">
    <location>
        <begin position="35"/>
        <end position="58"/>
    </location>
</feature>
<name>A0ABR2BHX1_9ROSI</name>
<proteinExistence type="predicted"/>
<evidence type="ECO:0000256" key="1">
    <source>
        <dbReference type="SAM" id="Phobius"/>
    </source>
</evidence>
<accession>A0ABR2BHX1</accession>
<keyword evidence="1" id="KW-0812">Transmembrane</keyword>
<evidence type="ECO:0000313" key="3">
    <source>
        <dbReference type="Proteomes" id="UP001472677"/>
    </source>
</evidence>
<reference evidence="2 3" key="1">
    <citation type="journal article" date="2024" name="G3 (Bethesda)">
        <title>Genome assembly of Hibiscus sabdariffa L. provides insights into metabolisms of medicinal natural products.</title>
        <authorList>
            <person name="Kim T."/>
        </authorList>
    </citation>
    <scope>NUCLEOTIDE SEQUENCE [LARGE SCALE GENOMIC DNA]</scope>
    <source>
        <strain evidence="2">TK-2024</strain>
        <tissue evidence="2">Old leaves</tissue>
    </source>
</reference>
<protein>
    <submittedName>
        <fullName evidence="2">Uncharacterized protein</fullName>
    </submittedName>
</protein>
<evidence type="ECO:0000313" key="2">
    <source>
        <dbReference type="EMBL" id="KAK8506750.1"/>
    </source>
</evidence>
<keyword evidence="1" id="KW-1133">Transmembrane helix</keyword>
<comment type="caution">
    <text evidence="2">The sequence shown here is derived from an EMBL/GenBank/DDBJ whole genome shotgun (WGS) entry which is preliminary data.</text>
</comment>
<feature type="transmembrane region" description="Helical" evidence="1">
    <location>
        <begin position="99"/>
        <end position="116"/>
    </location>
</feature>
<keyword evidence="3" id="KW-1185">Reference proteome</keyword>
<organism evidence="2 3">
    <name type="scientific">Hibiscus sabdariffa</name>
    <name type="common">roselle</name>
    <dbReference type="NCBI Taxonomy" id="183260"/>
    <lineage>
        <taxon>Eukaryota</taxon>
        <taxon>Viridiplantae</taxon>
        <taxon>Streptophyta</taxon>
        <taxon>Embryophyta</taxon>
        <taxon>Tracheophyta</taxon>
        <taxon>Spermatophyta</taxon>
        <taxon>Magnoliopsida</taxon>
        <taxon>eudicotyledons</taxon>
        <taxon>Gunneridae</taxon>
        <taxon>Pentapetalae</taxon>
        <taxon>rosids</taxon>
        <taxon>malvids</taxon>
        <taxon>Malvales</taxon>
        <taxon>Malvaceae</taxon>
        <taxon>Malvoideae</taxon>
        <taxon>Hibiscus</taxon>
    </lineage>
</organism>
<gene>
    <name evidence="2" type="ORF">V6N12_002196</name>
</gene>
<dbReference type="Proteomes" id="UP001472677">
    <property type="component" value="Unassembled WGS sequence"/>
</dbReference>
<dbReference type="EMBL" id="JBBPBM010000114">
    <property type="protein sequence ID" value="KAK8506750.1"/>
    <property type="molecule type" value="Genomic_DNA"/>
</dbReference>